<protein>
    <submittedName>
        <fullName evidence="1">Transcriptional regulator</fullName>
    </submittedName>
</protein>
<dbReference type="Gene3D" id="1.10.10.60">
    <property type="entry name" value="Homeodomain-like"/>
    <property type="match status" value="1"/>
</dbReference>
<dbReference type="EMBL" id="LR134190">
    <property type="protein sequence ID" value="VEB52384.1"/>
    <property type="molecule type" value="Genomic_DNA"/>
</dbReference>
<name>A0A3S5DMB0_SALET</name>
<proteinExistence type="predicted"/>
<sequence>MSLAWKAQQLIRTHYHLPLSSAVLAKELHCNVDYLGRVYRRVFHLTLTESHPPPAGARGGKVAD</sequence>
<dbReference type="Proteomes" id="UP000269208">
    <property type="component" value="Chromosome"/>
</dbReference>
<evidence type="ECO:0000313" key="2">
    <source>
        <dbReference type="Proteomes" id="UP000269208"/>
    </source>
</evidence>
<gene>
    <name evidence="1" type="ORF">NCTC6754_02138</name>
</gene>
<organism evidence="1 2">
    <name type="scientific">Salmonella enterica I</name>
    <dbReference type="NCBI Taxonomy" id="59201"/>
    <lineage>
        <taxon>Bacteria</taxon>
        <taxon>Pseudomonadati</taxon>
        <taxon>Pseudomonadota</taxon>
        <taxon>Gammaproteobacteria</taxon>
        <taxon>Enterobacterales</taxon>
        <taxon>Enterobacteriaceae</taxon>
        <taxon>Salmonella</taxon>
    </lineage>
</organism>
<accession>A0A3S5DMB0</accession>
<reference evidence="1 2" key="1">
    <citation type="submission" date="2018-12" db="EMBL/GenBank/DDBJ databases">
        <authorList>
            <consortium name="Pathogen Informatics"/>
        </authorList>
    </citation>
    <scope>NUCLEOTIDE SEQUENCE [LARGE SCALE GENOMIC DNA]</scope>
    <source>
        <strain evidence="1 2">NCTC6754</strain>
    </source>
</reference>
<evidence type="ECO:0000313" key="1">
    <source>
        <dbReference type="EMBL" id="VEB52384.1"/>
    </source>
</evidence>
<dbReference type="AlphaFoldDB" id="A0A3S5DMB0"/>